<dbReference type="Pfam" id="PF13765">
    <property type="entry name" value="PRY"/>
    <property type="match status" value="1"/>
</dbReference>
<dbReference type="InterPro" id="IPR043136">
    <property type="entry name" value="B30.2/SPRY_sf"/>
</dbReference>
<evidence type="ECO:0000259" key="6">
    <source>
        <dbReference type="PROSITE" id="PS50188"/>
    </source>
</evidence>
<evidence type="ECO:0000256" key="4">
    <source>
        <dbReference type="SAM" id="Coils"/>
    </source>
</evidence>
<dbReference type="InterPro" id="IPR051051">
    <property type="entry name" value="E3_ubiq-ligase_TRIM/RNF"/>
</dbReference>
<organism evidence="7 8">
    <name type="scientific">Anguilla anguilla</name>
    <name type="common">European freshwater eel</name>
    <name type="synonym">Muraena anguilla</name>
    <dbReference type="NCBI Taxonomy" id="7936"/>
    <lineage>
        <taxon>Eukaryota</taxon>
        <taxon>Metazoa</taxon>
        <taxon>Chordata</taxon>
        <taxon>Craniata</taxon>
        <taxon>Vertebrata</taxon>
        <taxon>Euteleostomi</taxon>
        <taxon>Actinopterygii</taxon>
        <taxon>Neopterygii</taxon>
        <taxon>Teleostei</taxon>
        <taxon>Anguilliformes</taxon>
        <taxon>Anguillidae</taxon>
        <taxon>Anguilla</taxon>
    </lineage>
</organism>
<gene>
    <name evidence="7" type="ORF">ANANG_G00028290</name>
</gene>
<comment type="caution">
    <text evidence="7">The sequence shown here is derived from an EMBL/GenBank/DDBJ whole genome shotgun (WGS) entry which is preliminary data.</text>
</comment>
<evidence type="ECO:0000313" key="7">
    <source>
        <dbReference type="EMBL" id="KAG5853655.1"/>
    </source>
</evidence>
<keyword evidence="3" id="KW-0862">Zinc</keyword>
<evidence type="ECO:0000256" key="5">
    <source>
        <dbReference type="SAM" id="MobiDB-lite"/>
    </source>
</evidence>
<keyword evidence="1" id="KW-0479">Metal-binding</keyword>
<reference evidence="7" key="1">
    <citation type="submission" date="2021-01" db="EMBL/GenBank/DDBJ databases">
        <title>A chromosome-scale assembly of European eel, Anguilla anguilla.</title>
        <authorList>
            <person name="Henkel C."/>
            <person name="Jong-Raadsen S.A."/>
            <person name="Dufour S."/>
            <person name="Weltzien F.-A."/>
            <person name="Palstra A.P."/>
            <person name="Pelster B."/>
            <person name="Spaink H.P."/>
            <person name="Van Den Thillart G.E."/>
            <person name="Jansen H."/>
            <person name="Zahm M."/>
            <person name="Klopp C."/>
            <person name="Cedric C."/>
            <person name="Louis A."/>
            <person name="Berthelot C."/>
            <person name="Parey E."/>
            <person name="Roest Crollius H."/>
            <person name="Montfort J."/>
            <person name="Robinson-Rechavi M."/>
            <person name="Bucao C."/>
            <person name="Bouchez O."/>
            <person name="Gislard M."/>
            <person name="Lluch J."/>
            <person name="Milhes M."/>
            <person name="Lampietro C."/>
            <person name="Lopez Roques C."/>
            <person name="Donnadieu C."/>
            <person name="Braasch I."/>
            <person name="Desvignes T."/>
            <person name="Postlethwait J."/>
            <person name="Bobe J."/>
            <person name="Guiguen Y."/>
            <person name="Dirks R."/>
        </authorList>
    </citation>
    <scope>NUCLEOTIDE SEQUENCE</scope>
    <source>
        <strain evidence="7">Tag_6206</strain>
        <tissue evidence="7">Liver</tissue>
    </source>
</reference>
<name>A0A9D3MRW7_ANGAN</name>
<dbReference type="InterPro" id="IPR058030">
    <property type="entry name" value="TRIM8/14/16/25/29/45/65_CC"/>
</dbReference>
<evidence type="ECO:0000256" key="3">
    <source>
        <dbReference type="ARBA" id="ARBA00022833"/>
    </source>
</evidence>
<feature type="non-terminal residue" evidence="7">
    <location>
        <position position="371"/>
    </location>
</feature>
<dbReference type="PANTHER" id="PTHR25465">
    <property type="entry name" value="B-BOX DOMAIN CONTAINING"/>
    <property type="match status" value="1"/>
</dbReference>
<evidence type="ECO:0000256" key="1">
    <source>
        <dbReference type="ARBA" id="ARBA00022723"/>
    </source>
</evidence>
<dbReference type="Proteomes" id="UP001044222">
    <property type="component" value="Unassembled WGS sequence"/>
</dbReference>
<keyword evidence="4" id="KW-0175">Coiled coil</keyword>
<dbReference type="EMBL" id="JAFIRN010000002">
    <property type="protein sequence ID" value="KAG5853655.1"/>
    <property type="molecule type" value="Genomic_DNA"/>
</dbReference>
<dbReference type="InterPro" id="IPR006574">
    <property type="entry name" value="PRY"/>
</dbReference>
<dbReference type="SMART" id="SM00589">
    <property type="entry name" value="PRY"/>
    <property type="match status" value="1"/>
</dbReference>
<dbReference type="PANTHER" id="PTHR25465:SF10">
    <property type="entry name" value="TRIPARTITE MOTIF-CONTAINING PROTEIN 16-RELATED"/>
    <property type="match status" value="1"/>
</dbReference>
<feature type="compositionally biased region" description="Pro residues" evidence="5">
    <location>
        <begin position="346"/>
        <end position="356"/>
    </location>
</feature>
<dbReference type="InterPro" id="IPR013320">
    <property type="entry name" value="ConA-like_dom_sf"/>
</dbReference>
<dbReference type="SUPFAM" id="SSF49899">
    <property type="entry name" value="Concanavalin A-like lectins/glucanases"/>
    <property type="match status" value="1"/>
</dbReference>
<dbReference type="InterPro" id="IPR003879">
    <property type="entry name" value="Butyrophylin_SPRY"/>
</dbReference>
<dbReference type="SMART" id="SM00449">
    <property type="entry name" value="SPRY"/>
    <property type="match status" value="1"/>
</dbReference>
<accession>A0A9D3MRW7</accession>
<dbReference type="PRINTS" id="PR01407">
    <property type="entry name" value="BUTYPHLNCDUF"/>
</dbReference>
<dbReference type="InterPro" id="IPR001870">
    <property type="entry name" value="B30.2/SPRY"/>
</dbReference>
<sequence>TEVREVIEQQFSELQLVVEQARREVEEVLEAEEKQAVRQAEGIQAHLEQKCGELKKTQLQVERLSRTKHDIDFLTEYSEWQKEKVDVSLPGVYIGLMDRLTFFSQVVTESTAQLRHQLLATYRNKLKDTSKNEKLGIKTTVHAIVSAKHKASQPDPQAREDFMKYCTPLSFDADTVHKFLRLTEENRKVTNTTPWQHSYPDTPERFEQHRQVLAAESFYLGRHYFEVDVSGDGTHLGVTYKSIDRKSRESNGCITGSGFSWCLQWNGRGFSAWHSGVETPLPVGGFTRVGVYVDYARGSLAFYGVADAMTLIHRYQAEFLEPLYPAFWLSKKENVVLLVSPGAPLPLKSPSPPSTPPSGSTTPPAEEQQKS</sequence>
<proteinExistence type="predicted"/>
<keyword evidence="2" id="KW-0863">Zinc-finger</keyword>
<feature type="region of interest" description="Disordered" evidence="5">
    <location>
        <begin position="346"/>
        <end position="371"/>
    </location>
</feature>
<evidence type="ECO:0000313" key="8">
    <source>
        <dbReference type="Proteomes" id="UP001044222"/>
    </source>
</evidence>
<feature type="coiled-coil region" evidence="4">
    <location>
        <begin position="4"/>
        <end position="67"/>
    </location>
</feature>
<dbReference type="InterPro" id="IPR003877">
    <property type="entry name" value="SPRY_dom"/>
</dbReference>
<dbReference type="AlphaFoldDB" id="A0A9D3MRW7"/>
<dbReference type="GO" id="GO:0005737">
    <property type="term" value="C:cytoplasm"/>
    <property type="evidence" value="ECO:0007669"/>
    <property type="project" value="UniProtKB-ARBA"/>
</dbReference>
<dbReference type="GO" id="GO:0008270">
    <property type="term" value="F:zinc ion binding"/>
    <property type="evidence" value="ECO:0007669"/>
    <property type="project" value="UniProtKB-KW"/>
</dbReference>
<dbReference type="Pfam" id="PF00622">
    <property type="entry name" value="SPRY"/>
    <property type="match status" value="1"/>
</dbReference>
<keyword evidence="8" id="KW-1185">Reference proteome</keyword>
<dbReference type="Gene3D" id="2.60.120.920">
    <property type="match status" value="1"/>
</dbReference>
<feature type="domain" description="B30.2/SPRY" evidence="6">
    <location>
        <begin position="149"/>
        <end position="345"/>
    </location>
</feature>
<dbReference type="PROSITE" id="PS50188">
    <property type="entry name" value="B302_SPRY"/>
    <property type="match status" value="1"/>
</dbReference>
<dbReference type="Pfam" id="PF25600">
    <property type="entry name" value="TRIM_CC"/>
    <property type="match status" value="1"/>
</dbReference>
<protein>
    <recommendedName>
        <fullName evidence="6">B30.2/SPRY domain-containing protein</fullName>
    </recommendedName>
</protein>
<evidence type="ECO:0000256" key="2">
    <source>
        <dbReference type="ARBA" id="ARBA00022771"/>
    </source>
</evidence>